<keyword evidence="2" id="KW-1185">Reference proteome</keyword>
<accession>A0A3P7IQ20</accession>
<dbReference type="EMBL" id="UYYB01095095">
    <property type="protein sequence ID" value="VDM75250.1"/>
    <property type="molecule type" value="Genomic_DNA"/>
</dbReference>
<reference evidence="1 2" key="1">
    <citation type="submission" date="2018-11" db="EMBL/GenBank/DDBJ databases">
        <authorList>
            <consortium name="Pathogen Informatics"/>
        </authorList>
    </citation>
    <scope>NUCLEOTIDE SEQUENCE [LARGE SCALE GENOMIC DNA]</scope>
</reference>
<name>A0A3P7IQ20_STRVU</name>
<proteinExistence type="predicted"/>
<dbReference type="Proteomes" id="UP000270094">
    <property type="component" value="Unassembled WGS sequence"/>
</dbReference>
<gene>
    <name evidence="1" type="ORF">SVUK_LOCUS10248</name>
</gene>
<organism evidence="1 2">
    <name type="scientific">Strongylus vulgaris</name>
    <name type="common">Blood worm</name>
    <dbReference type="NCBI Taxonomy" id="40348"/>
    <lineage>
        <taxon>Eukaryota</taxon>
        <taxon>Metazoa</taxon>
        <taxon>Ecdysozoa</taxon>
        <taxon>Nematoda</taxon>
        <taxon>Chromadorea</taxon>
        <taxon>Rhabditida</taxon>
        <taxon>Rhabditina</taxon>
        <taxon>Rhabditomorpha</taxon>
        <taxon>Strongyloidea</taxon>
        <taxon>Strongylidae</taxon>
        <taxon>Strongylus</taxon>
    </lineage>
</organism>
<evidence type="ECO:0000313" key="2">
    <source>
        <dbReference type="Proteomes" id="UP000270094"/>
    </source>
</evidence>
<sequence>MMPFTLGKELKQKENEKFEESEVKEIYGCSFRKDIVWDYKHDTVKRMGERTERDIDNKYVMKHQGHTVALLQLNQLMERTSKFRDDPLDISVVELNDYRQREKRGFFKKRNLCKGGKVVRERLQDVEDCSRD</sequence>
<protein>
    <submittedName>
        <fullName evidence="1">Uncharacterized protein</fullName>
    </submittedName>
</protein>
<dbReference type="AlphaFoldDB" id="A0A3P7IQ20"/>
<evidence type="ECO:0000313" key="1">
    <source>
        <dbReference type="EMBL" id="VDM75250.1"/>
    </source>
</evidence>